<gene>
    <name evidence="1" type="ORF">CPH92_08340</name>
</gene>
<evidence type="ECO:0000313" key="1">
    <source>
        <dbReference type="EMBL" id="PHO15111.1"/>
    </source>
</evidence>
<dbReference type="Proteomes" id="UP000224740">
    <property type="component" value="Unassembled WGS sequence"/>
</dbReference>
<sequence length="352" mass="41854">MIGLIYILKRNIMFKDLDTLDKSRIYNIFIVRTPFQLINAYETKYFFKKNNAILIIIDNGTENNKHQLTNLIYDDVWEKVIRFGDENKSNFLNYIKLIKKLNKINIDSLFIGSGFNKMQQVLVANINSKYTCFFDSGTNTMTTYNAFVENNINFSALKKMRFKIFGLKTKIDKKIDFFTMFDLKELANHKIYKNNYEFMKNKFLDNSSNVETKEIYIIGQRFVNANILSADNYSDFLNKVCLYYKDYKINYLMHRTETDDFLIKYDFDKKMNIIKSEIPGELFFLSLKNRPKYIIGTVSTLLVSLKYIFPNIAVKSYKFDINSFNKNKELYTLEYDNLKKNKVEIINFEDSF</sequence>
<reference evidence="2" key="1">
    <citation type="submission" date="2017-09" db="EMBL/GenBank/DDBJ databases">
        <title>Arcobacter canalis sp. nov., a new species isolated from a water canal contaminated with urban sewage.</title>
        <authorList>
            <person name="Perez-Cataluna A."/>
            <person name="Salas-Masso N."/>
            <person name="Figueras M.J."/>
        </authorList>
    </citation>
    <scope>NUCLEOTIDE SEQUENCE [LARGE SCALE GENOMIC DNA]</scope>
    <source>
        <strain evidence="2">CECT 7727</strain>
    </source>
</reference>
<accession>A0ABX4LX91</accession>
<protein>
    <submittedName>
        <fullName evidence="1">Uncharacterized protein</fullName>
    </submittedName>
</protein>
<dbReference type="EMBL" id="NXAO01000036">
    <property type="protein sequence ID" value="PHO15111.1"/>
    <property type="molecule type" value="Genomic_DNA"/>
</dbReference>
<evidence type="ECO:0000313" key="2">
    <source>
        <dbReference type="Proteomes" id="UP000224740"/>
    </source>
</evidence>
<comment type="caution">
    <text evidence="1">The sequence shown here is derived from an EMBL/GenBank/DDBJ whole genome shotgun (WGS) entry which is preliminary data.</text>
</comment>
<keyword evidence="2" id="KW-1185">Reference proteome</keyword>
<proteinExistence type="predicted"/>
<name>A0ABX4LX91_9BACT</name>
<organism evidence="1 2">
    <name type="scientific">Malaciobacter marinus</name>
    <dbReference type="NCBI Taxonomy" id="505249"/>
    <lineage>
        <taxon>Bacteria</taxon>
        <taxon>Pseudomonadati</taxon>
        <taxon>Campylobacterota</taxon>
        <taxon>Epsilonproteobacteria</taxon>
        <taxon>Campylobacterales</taxon>
        <taxon>Arcobacteraceae</taxon>
        <taxon>Malaciobacter</taxon>
    </lineage>
</organism>